<evidence type="ECO:0000256" key="1">
    <source>
        <dbReference type="SAM" id="Phobius"/>
    </source>
</evidence>
<evidence type="ECO:0000313" key="3">
    <source>
        <dbReference type="Proteomes" id="UP000283841"/>
    </source>
</evidence>
<organism evidence="2 3">
    <name type="scientific">Byssochlamys spectabilis</name>
    <name type="common">Paecilomyces variotii</name>
    <dbReference type="NCBI Taxonomy" id="264951"/>
    <lineage>
        <taxon>Eukaryota</taxon>
        <taxon>Fungi</taxon>
        <taxon>Dikarya</taxon>
        <taxon>Ascomycota</taxon>
        <taxon>Pezizomycotina</taxon>
        <taxon>Eurotiomycetes</taxon>
        <taxon>Eurotiomycetidae</taxon>
        <taxon>Eurotiales</taxon>
        <taxon>Thermoascaceae</taxon>
        <taxon>Paecilomyces</taxon>
    </lineage>
</organism>
<accession>A0A443HN66</accession>
<dbReference type="EMBL" id="RCNU01000010">
    <property type="protein sequence ID" value="RWQ93220.1"/>
    <property type="molecule type" value="Genomic_DNA"/>
</dbReference>
<feature type="transmembrane region" description="Helical" evidence="1">
    <location>
        <begin position="61"/>
        <end position="82"/>
    </location>
</feature>
<keyword evidence="3" id="KW-1185">Reference proteome</keyword>
<gene>
    <name evidence="2" type="ORF">C8Q69DRAFT_446722</name>
</gene>
<dbReference type="STRING" id="264951.A0A443HN66"/>
<dbReference type="Gene3D" id="3.40.50.300">
    <property type="entry name" value="P-loop containing nucleotide triphosphate hydrolases"/>
    <property type="match status" value="1"/>
</dbReference>
<dbReference type="Proteomes" id="UP000283841">
    <property type="component" value="Unassembled WGS sequence"/>
</dbReference>
<name>A0A443HN66_BYSSP</name>
<proteinExistence type="predicted"/>
<reference evidence="2 3" key="1">
    <citation type="journal article" date="2018" name="Front. Microbiol.">
        <title>Genomic and genetic insights into a cosmopolitan fungus, Paecilomyces variotii (Eurotiales).</title>
        <authorList>
            <person name="Urquhart A.S."/>
            <person name="Mondo S.J."/>
            <person name="Makela M.R."/>
            <person name="Hane J.K."/>
            <person name="Wiebenga A."/>
            <person name="He G."/>
            <person name="Mihaltcheva S."/>
            <person name="Pangilinan J."/>
            <person name="Lipzen A."/>
            <person name="Barry K."/>
            <person name="de Vries R.P."/>
            <person name="Grigoriev I.V."/>
            <person name="Idnurm A."/>
        </authorList>
    </citation>
    <scope>NUCLEOTIDE SEQUENCE [LARGE SCALE GENOMIC DNA]</scope>
    <source>
        <strain evidence="2 3">CBS 101075</strain>
    </source>
</reference>
<dbReference type="VEuPathDB" id="FungiDB:C8Q69DRAFT_446722"/>
<keyword evidence="1" id="KW-1133">Transmembrane helix</keyword>
<dbReference type="AlphaFoldDB" id="A0A443HN66"/>
<keyword evidence="1" id="KW-0812">Transmembrane</keyword>
<keyword evidence="1" id="KW-0472">Membrane</keyword>
<dbReference type="RefSeq" id="XP_028482865.1">
    <property type="nucleotide sequence ID" value="XM_028629156.1"/>
</dbReference>
<dbReference type="GeneID" id="39598433"/>
<evidence type="ECO:0008006" key="4">
    <source>
        <dbReference type="Google" id="ProtNLM"/>
    </source>
</evidence>
<sequence>MSLEAHAVQAALDAEVTGTKLISNYTSEEQQFEQIAVSRGVPREDAWKPTMRASKKGKKQTFLQSFATFFSIFLIISTNDYLGLSIPTRHFGECANGIILIRDEDPKEVEPSSWISLPKMGHADKIQGVILCGDLKQLQPTVLSAKEEPGFNEFDLQLETSFDARLVRTGHIMLQLTENASLTSLTKGICR</sequence>
<dbReference type="InterPro" id="IPR027417">
    <property type="entry name" value="P-loop_NTPase"/>
</dbReference>
<protein>
    <recommendedName>
        <fullName evidence="4">DNA2/NAM7 helicase helicase domain-containing protein</fullName>
    </recommendedName>
</protein>
<evidence type="ECO:0000313" key="2">
    <source>
        <dbReference type="EMBL" id="RWQ93220.1"/>
    </source>
</evidence>
<comment type="caution">
    <text evidence="2">The sequence shown here is derived from an EMBL/GenBank/DDBJ whole genome shotgun (WGS) entry which is preliminary data.</text>
</comment>